<reference evidence="1" key="1">
    <citation type="submission" date="2023-03" db="EMBL/GenBank/DDBJ databases">
        <title>Massive genome expansion in bonnet fungi (Mycena s.s.) driven by repeated elements and novel gene families across ecological guilds.</title>
        <authorList>
            <consortium name="Lawrence Berkeley National Laboratory"/>
            <person name="Harder C.B."/>
            <person name="Miyauchi S."/>
            <person name="Viragh M."/>
            <person name="Kuo A."/>
            <person name="Thoen E."/>
            <person name="Andreopoulos B."/>
            <person name="Lu D."/>
            <person name="Skrede I."/>
            <person name="Drula E."/>
            <person name="Henrissat B."/>
            <person name="Morin E."/>
            <person name="Kohler A."/>
            <person name="Barry K."/>
            <person name="LaButti K."/>
            <person name="Morin E."/>
            <person name="Salamov A."/>
            <person name="Lipzen A."/>
            <person name="Mereny Z."/>
            <person name="Hegedus B."/>
            <person name="Baldrian P."/>
            <person name="Stursova M."/>
            <person name="Weitz H."/>
            <person name="Taylor A."/>
            <person name="Grigoriev I.V."/>
            <person name="Nagy L.G."/>
            <person name="Martin F."/>
            <person name="Kauserud H."/>
        </authorList>
    </citation>
    <scope>NUCLEOTIDE SEQUENCE</scope>
    <source>
        <strain evidence="1">9144</strain>
    </source>
</reference>
<accession>A0AAD6V1N0</accession>
<dbReference type="AlphaFoldDB" id="A0AAD6V1N0"/>
<dbReference type="Proteomes" id="UP001219525">
    <property type="component" value="Unassembled WGS sequence"/>
</dbReference>
<name>A0AAD6V1N0_9AGAR</name>
<keyword evidence="2" id="KW-1185">Reference proteome</keyword>
<gene>
    <name evidence="1" type="ORF">GGX14DRAFT_372564</name>
</gene>
<proteinExistence type="predicted"/>
<comment type="caution">
    <text evidence="1">The sequence shown here is derived from an EMBL/GenBank/DDBJ whole genome shotgun (WGS) entry which is preliminary data.</text>
</comment>
<sequence length="61" mass="6848">MVSALAPHLSTYLLRGLPLDVVKGRWASDAFAIYLRRHAKIMAPYMQAKPQLGPTRTYFAS</sequence>
<evidence type="ECO:0000313" key="1">
    <source>
        <dbReference type="EMBL" id="KAJ7200097.1"/>
    </source>
</evidence>
<evidence type="ECO:0000313" key="2">
    <source>
        <dbReference type="Proteomes" id="UP001219525"/>
    </source>
</evidence>
<dbReference type="EMBL" id="JARJCW010000064">
    <property type="protein sequence ID" value="KAJ7200097.1"/>
    <property type="molecule type" value="Genomic_DNA"/>
</dbReference>
<organism evidence="1 2">
    <name type="scientific">Mycena pura</name>
    <dbReference type="NCBI Taxonomy" id="153505"/>
    <lineage>
        <taxon>Eukaryota</taxon>
        <taxon>Fungi</taxon>
        <taxon>Dikarya</taxon>
        <taxon>Basidiomycota</taxon>
        <taxon>Agaricomycotina</taxon>
        <taxon>Agaricomycetes</taxon>
        <taxon>Agaricomycetidae</taxon>
        <taxon>Agaricales</taxon>
        <taxon>Marasmiineae</taxon>
        <taxon>Mycenaceae</taxon>
        <taxon>Mycena</taxon>
    </lineage>
</organism>
<protein>
    <submittedName>
        <fullName evidence="1">Uncharacterized protein</fullName>
    </submittedName>
</protein>